<dbReference type="EMBL" id="DRZI01000195">
    <property type="protein sequence ID" value="HHP81927.1"/>
    <property type="molecule type" value="Genomic_DNA"/>
</dbReference>
<keyword evidence="1" id="KW-0812">Transmembrane</keyword>
<name>A0A7C5XMI2_9CREN</name>
<reference evidence="2" key="1">
    <citation type="journal article" date="2020" name="mSystems">
        <title>Genome- and Community-Level Interaction Insights into Carbon Utilization and Element Cycling Functions of Hydrothermarchaeota in Hydrothermal Sediment.</title>
        <authorList>
            <person name="Zhou Z."/>
            <person name="Liu Y."/>
            <person name="Xu W."/>
            <person name="Pan J."/>
            <person name="Luo Z.H."/>
            <person name="Li M."/>
        </authorList>
    </citation>
    <scope>NUCLEOTIDE SEQUENCE [LARGE SCALE GENOMIC DNA]</scope>
    <source>
        <strain evidence="2">SpSt-1121</strain>
    </source>
</reference>
<comment type="caution">
    <text evidence="2">The sequence shown here is derived from an EMBL/GenBank/DDBJ whole genome shotgun (WGS) entry which is preliminary data.</text>
</comment>
<sequence>MRRAITPIIAVILLIVMTVGISAFVFIWMQNFVGNLQQTTQQQLETLQRPQFTITYATVTSNNTITLILANAGTVPIDTTNNQMTAILEEYSKVTGSRNRTLTGTLSCSPQALQARQQANCSVSGLSNINIANNYYVLTLSYQGVTASYRIS</sequence>
<dbReference type="AlphaFoldDB" id="A0A7C5XMI2"/>
<organism evidence="2">
    <name type="scientific">Ignisphaera aggregans</name>
    <dbReference type="NCBI Taxonomy" id="334771"/>
    <lineage>
        <taxon>Archaea</taxon>
        <taxon>Thermoproteota</taxon>
        <taxon>Thermoprotei</taxon>
        <taxon>Desulfurococcales</taxon>
        <taxon>Desulfurococcaceae</taxon>
        <taxon>Ignisphaera</taxon>
    </lineage>
</organism>
<keyword evidence="1" id="KW-0472">Membrane</keyword>
<dbReference type="InterPro" id="IPR013373">
    <property type="entry name" value="Flagellin/pilin_N_arc"/>
</dbReference>
<evidence type="ECO:0000313" key="2">
    <source>
        <dbReference type="EMBL" id="HHP81927.1"/>
    </source>
</evidence>
<protein>
    <submittedName>
        <fullName evidence="2">Uncharacterized protein</fullName>
    </submittedName>
</protein>
<gene>
    <name evidence="2" type="ORF">ENM84_04600</name>
</gene>
<accession>A0A7C5XMI2</accession>
<keyword evidence="1" id="KW-1133">Transmembrane helix</keyword>
<proteinExistence type="predicted"/>
<evidence type="ECO:0000256" key="1">
    <source>
        <dbReference type="SAM" id="Phobius"/>
    </source>
</evidence>
<feature type="transmembrane region" description="Helical" evidence="1">
    <location>
        <begin position="7"/>
        <end position="29"/>
    </location>
</feature>
<dbReference type="NCBIfam" id="TIGR02537">
    <property type="entry name" value="arch_flag_Nterm"/>
    <property type="match status" value="1"/>
</dbReference>